<accession>A0A1B9GNW2</accession>
<proteinExistence type="predicted"/>
<sequence length="335" mass="35967">MTYPDQDNTPSRTQNAPPATLEASPPAVAGAPQRRSQISHAGPSRAAPTIPSKRQLDDLLTSLNARPTQRPQQSGATSHDNGNTTPDCQRRALIEPFGPVGQSPPVGIGGTGPRRSFDGNLSSLSPTSSRNAAAVSSPSGAGGSSRRPSMSTSMKDGATLHAVDAKSKKKPAERVEEPGYAEMPFGKALPILTELLEDDGFKSELKKMKKEQDSLERRLWAKGEKIKADHENSLQAEKEVAKIARRPIDPAKKATWAQSLASSLNTFYLEQCLPPIDALASKHKQRLIELGVPGLGSIVQNPSTSTNTDLNLNSNSKSQERIRRIMELLEAGSEE</sequence>
<dbReference type="AlphaFoldDB" id="A0A1B9GNW2"/>
<name>A0A1B9GNW2_9TREE</name>
<evidence type="ECO:0000313" key="2">
    <source>
        <dbReference type="EMBL" id="OCF32701.1"/>
    </source>
</evidence>
<dbReference type="EMBL" id="KV700129">
    <property type="protein sequence ID" value="OCF32701.1"/>
    <property type="molecule type" value="Genomic_DNA"/>
</dbReference>
<feature type="compositionally biased region" description="Basic and acidic residues" evidence="1">
    <location>
        <begin position="163"/>
        <end position="177"/>
    </location>
</feature>
<feature type="compositionally biased region" description="Low complexity" evidence="1">
    <location>
        <begin position="132"/>
        <end position="151"/>
    </location>
</feature>
<dbReference type="Proteomes" id="UP000092666">
    <property type="component" value="Unassembled WGS sequence"/>
</dbReference>
<reference evidence="2 3" key="1">
    <citation type="submission" date="2013-07" db="EMBL/GenBank/DDBJ databases">
        <title>The Genome Sequence of Cryptococcus heveanensis BCC8398.</title>
        <authorList>
            <consortium name="The Broad Institute Genome Sequencing Platform"/>
            <person name="Cuomo C."/>
            <person name="Litvintseva A."/>
            <person name="Chen Y."/>
            <person name="Heitman J."/>
            <person name="Sun S."/>
            <person name="Springer D."/>
            <person name="Dromer F."/>
            <person name="Young S.K."/>
            <person name="Zeng Q."/>
            <person name="Gargeya S."/>
            <person name="Fitzgerald M."/>
            <person name="Abouelleil A."/>
            <person name="Alvarado L."/>
            <person name="Berlin A.M."/>
            <person name="Chapman S.B."/>
            <person name="Dewar J."/>
            <person name="Goldberg J."/>
            <person name="Griggs A."/>
            <person name="Gujja S."/>
            <person name="Hansen M."/>
            <person name="Howarth C."/>
            <person name="Imamovic A."/>
            <person name="Larimer J."/>
            <person name="McCowan C."/>
            <person name="Murphy C."/>
            <person name="Pearson M."/>
            <person name="Priest M."/>
            <person name="Roberts A."/>
            <person name="Saif S."/>
            <person name="Shea T."/>
            <person name="Sykes S."/>
            <person name="Wortman J."/>
            <person name="Nusbaum C."/>
            <person name="Birren B."/>
        </authorList>
    </citation>
    <scope>NUCLEOTIDE SEQUENCE [LARGE SCALE GENOMIC DNA]</scope>
    <source>
        <strain evidence="2 3">BCC8398</strain>
    </source>
</reference>
<protein>
    <submittedName>
        <fullName evidence="2">Uncharacterized protein</fullName>
    </submittedName>
</protein>
<feature type="compositionally biased region" description="Polar residues" evidence="1">
    <location>
        <begin position="119"/>
        <end position="131"/>
    </location>
</feature>
<evidence type="ECO:0000256" key="1">
    <source>
        <dbReference type="SAM" id="MobiDB-lite"/>
    </source>
</evidence>
<feature type="compositionally biased region" description="Polar residues" evidence="1">
    <location>
        <begin position="1"/>
        <end position="17"/>
    </location>
</feature>
<keyword evidence="3" id="KW-1185">Reference proteome</keyword>
<organism evidence="2 3">
    <name type="scientific">Kwoniella heveanensis BCC8398</name>
    <dbReference type="NCBI Taxonomy" id="1296120"/>
    <lineage>
        <taxon>Eukaryota</taxon>
        <taxon>Fungi</taxon>
        <taxon>Dikarya</taxon>
        <taxon>Basidiomycota</taxon>
        <taxon>Agaricomycotina</taxon>
        <taxon>Tremellomycetes</taxon>
        <taxon>Tremellales</taxon>
        <taxon>Cryptococcaceae</taxon>
        <taxon>Kwoniella</taxon>
    </lineage>
</organism>
<reference evidence="3" key="2">
    <citation type="submission" date="2013-12" db="EMBL/GenBank/DDBJ databases">
        <title>Evolution of pathogenesis and genome organization in the Tremellales.</title>
        <authorList>
            <person name="Cuomo C."/>
            <person name="Litvintseva A."/>
            <person name="Heitman J."/>
            <person name="Chen Y."/>
            <person name="Sun S."/>
            <person name="Springer D."/>
            <person name="Dromer F."/>
            <person name="Young S."/>
            <person name="Zeng Q."/>
            <person name="Chapman S."/>
            <person name="Gujja S."/>
            <person name="Saif S."/>
            <person name="Birren B."/>
        </authorList>
    </citation>
    <scope>NUCLEOTIDE SEQUENCE [LARGE SCALE GENOMIC DNA]</scope>
    <source>
        <strain evidence="3">BCC8398</strain>
    </source>
</reference>
<feature type="compositionally biased region" description="Polar residues" evidence="1">
    <location>
        <begin position="61"/>
        <end position="87"/>
    </location>
</feature>
<gene>
    <name evidence="2" type="ORF">I316_05622</name>
</gene>
<feature type="region of interest" description="Disordered" evidence="1">
    <location>
        <begin position="1"/>
        <end position="180"/>
    </location>
</feature>
<evidence type="ECO:0000313" key="3">
    <source>
        <dbReference type="Proteomes" id="UP000092666"/>
    </source>
</evidence>
<dbReference type="OrthoDB" id="21617at2759"/>